<gene>
    <name evidence="1" type="ORF">SAMN05428946_1961</name>
</gene>
<dbReference type="Gene3D" id="3.30.460.10">
    <property type="entry name" value="Beta Polymerase, domain 2"/>
    <property type="match status" value="1"/>
</dbReference>
<dbReference type="Proteomes" id="UP000187550">
    <property type="component" value="Unassembled WGS sequence"/>
</dbReference>
<keyword evidence="1" id="KW-0808">Transferase</keyword>
<accession>A0A1U7PR68</accession>
<dbReference type="GO" id="GO:0016740">
    <property type="term" value="F:transferase activity"/>
    <property type="evidence" value="ECO:0007669"/>
    <property type="project" value="UniProtKB-KW"/>
</dbReference>
<dbReference type="InterPro" id="IPR007344">
    <property type="entry name" value="GrpB/CoaE"/>
</dbReference>
<evidence type="ECO:0000313" key="1">
    <source>
        <dbReference type="EMBL" id="SIT87147.1"/>
    </source>
</evidence>
<reference evidence="2" key="1">
    <citation type="submission" date="2017-01" db="EMBL/GenBank/DDBJ databases">
        <authorList>
            <person name="Varghese N."/>
            <person name="Submissions S."/>
        </authorList>
    </citation>
    <scope>NUCLEOTIDE SEQUENCE [LARGE SCALE GENOMIC DNA]</scope>
    <source>
        <strain evidence="2">MNA4</strain>
    </source>
</reference>
<dbReference type="OrthoDB" id="9799092at2"/>
<dbReference type="PANTHER" id="PTHR34822">
    <property type="entry name" value="GRPB DOMAIN PROTEIN (AFU_ORTHOLOGUE AFUA_1G01530)"/>
    <property type="match status" value="1"/>
</dbReference>
<protein>
    <submittedName>
        <fullName evidence="1">GrpB domain, predicted nucleotidyltransferase, UPF0157 family</fullName>
    </submittedName>
</protein>
<sequence length="177" mass="19978">MEYVSFKPESHYREAAEKLFNKQAARISAGLPLARIFHVGSTAVPGSLTKGDVDVHVRVSPEDFRKAEDFLSALFQINTGSFRSHEFCAFEDDSGELPVGFQLTAAGSEIDHFRKVTRFLRTHPDWLSAYNHLKEHYEGSEMESYRKAKSAFLESMMDAEEFLVFDEAAGGPSDEFQ</sequence>
<dbReference type="SUPFAM" id="SSF81301">
    <property type="entry name" value="Nucleotidyltransferase"/>
    <property type="match status" value="1"/>
</dbReference>
<dbReference type="EMBL" id="FTPL01000003">
    <property type="protein sequence ID" value="SIT87147.1"/>
    <property type="molecule type" value="Genomic_DNA"/>
</dbReference>
<evidence type="ECO:0000313" key="2">
    <source>
        <dbReference type="Proteomes" id="UP000187550"/>
    </source>
</evidence>
<dbReference type="RefSeq" id="WP_076758566.1">
    <property type="nucleotide sequence ID" value="NZ_FTPL01000003.1"/>
</dbReference>
<organism evidence="1 2">
    <name type="scientific">Edaphobacillus lindanitolerans</name>
    <dbReference type="NCBI Taxonomy" id="550447"/>
    <lineage>
        <taxon>Bacteria</taxon>
        <taxon>Bacillati</taxon>
        <taxon>Bacillota</taxon>
        <taxon>Bacilli</taxon>
        <taxon>Bacillales</taxon>
        <taxon>Bacillaceae</taxon>
        <taxon>Edaphobacillus</taxon>
    </lineage>
</organism>
<dbReference type="PANTHER" id="PTHR34822:SF1">
    <property type="entry name" value="GRPB FAMILY PROTEIN"/>
    <property type="match status" value="1"/>
</dbReference>
<dbReference type="STRING" id="550447.SAMN05428946_1961"/>
<proteinExistence type="predicted"/>
<dbReference type="Pfam" id="PF04229">
    <property type="entry name" value="GrpB"/>
    <property type="match status" value="1"/>
</dbReference>
<keyword evidence="2" id="KW-1185">Reference proteome</keyword>
<dbReference type="AlphaFoldDB" id="A0A1U7PR68"/>
<dbReference type="InterPro" id="IPR043519">
    <property type="entry name" value="NT_sf"/>
</dbReference>
<name>A0A1U7PR68_9BACI</name>